<feature type="domain" description="Penicillin-binding protein dimerisation" evidence="12">
    <location>
        <begin position="149"/>
        <end position="310"/>
    </location>
</feature>
<feature type="domain" description="Penicillin-binding protein transpeptidase" evidence="11">
    <location>
        <begin position="352"/>
        <end position="625"/>
    </location>
</feature>
<evidence type="ECO:0000259" key="12">
    <source>
        <dbReference type="Pfam" id="PF03717"/>
    </source>
</evidence>
<comment type="catalytic activity">
    <reaction evidence="9">
        <text>a beta-lactam + H2O = a substituted beta-amino acid</text>
        <dbReference type="Rhea" id="RHEA:20401"/>
        <dbReference type="ChEBI" id="CHEBI:15377"/>
        <dbReference type="ChEBI" id="CHEBI:35627"/>
        <dbReference type="ChEBI" id="CHEBI:140347"/>
        <dbReference type="EC" id="3.5.2.6"/>
    </reaction>
</comment>
<proteinExistence type="inferred from homology"/>
<name>A0ABP7B8X4_9MICO</name>
<dbReference type="RefSeq" id="WP_221855739.1">
    <property type="nucleotide sequence ID" value="NZ_BAAAYV010000005.1"/>
</dbReference>
<keyword evidence="8 9" id="KW-0046">Antibiotic resistance</keyword>
<evidence type="ECO:0000256" key="7">
    <source>
        <dbReference type="ARBA" id="ARBA00023136"/>
    </source>
</evidence>
<dbReference type="InterPro" id="IPR012338">
    <property type="entry name" value="Beta-lactam/transpept-like"/>
</dbReference>
<dbReference type="Pfam" id="PF00905">
    <property type="entry name" value="Transpeptidase"/>
    <property type="match status" value="1"/>
</dbReference>
<dbReference type="SUPFAM" id="SSF56519">
    <property type="entry name" value="Penicillin binding protein dimerisation domain"/>
    <property type="match status" value="1"/>
</dbReference>
<comment type="similarity">
    <text evidence="3 9">Belongs to the class-D beta-lactamase family.</text>
</comment>
<dbReference type="InterPro" id="IPR002137">
    <property type="entry name" value="Beta-lactam_class-D_AS"/>
</dbReference>
<dbReference type="Pfam" id="PF03717">
    <property type="entry name" value="PBP_dimer"/>
    <property type="match status" value="1"/>
</dbReference>
<evidence type="ECO:0000259" key="13">
    <source>
        <dbReference type="Pfam" id="PF05223"/>
    </source>
</evidence>
<evidence type="ECO:0000256" key="6">
    <source>
        <dbReference type="ARBA" id="ARBA00022801"/>
    </source>
</evidence>
<dbReference type="Gene3D" id="3.40.710.10">
    <property type="entry name" value="DD-peptidase/beta-lactamase superfamily"/>
    <property type="match status" value="1"/>
</dbReference>
<evidence type="ECO:0000256" key="1">
    <source>
        <dbReference type="ARBA" id="ARBA00004370"/>
    </source>
</evidence>
<dbReference type="Proteomes" id="UP001410795">
    <property type="component" value="Unassembled WGS sequence"/>
</dbReference>
<evidence type="ECO:0000313" key="14">
    <source>
        <dbReference type="EMBL" id="GAA3651283.1"/>
    </source>
</evidence>
<evidence type="ECO:0000259" key="11">
    <source>
        <dbReference type="Pfam" id="PF00905"/>
    </source>
</evidence>
<feature type="signal peptide" evidence="10">
    <location>
        <begin position="1"/>
        <end position="31"/>
    </location>
</feature>
<organism evidence="14 15">
    <name type="scientific">Microbacterium marinilacus</name>
    <dbReference type="NCBI Taxonomy" id="415209"/>
    <lineage>
        <taxon>Bacteria</taxon>
        <taxon>Bacillati</taxon>
        <taxon>Actinomycetota</taxon>
        <taxon>Actinomycetes</taxon>
        <taxon>Micrococcales</taxon>
        <taxon>Microbacteriaceae</taxon>
        <taxon>Microbacterium</taxon>
    </lineage>
</organism>
<sequence>MPLALKPVRLKPVAAAALVLLLLPLSACSNASEEAARAAVDDLTAALSSHTLEGAPLTDADAAATFEQQVSPLSGYDVSVTADEVERDGSEGTVVLHWAWDVEGNEWTYDTTAALVEGEESWAVEWTPSTFLPELAADETIEISRRFDERADILGAGDEPIVTERPVGRFGLDKTRIEAEQVGDSAERIATAVGIDPAAFRATAEAAGTEAFVEALVVREGEEHLHVSDDFDSIPGALVVEDALPLAPTRTFAREVLGVVGDATAEIVEASEGAVQAGDRVGLSGLQRTHDTTLRGTPDIVIDAVDAEDERREIARWDGTDPEPLVLTLDTAMQTGAEEILATLGDEPPASAIVAIRPSTGEILAAANGAGAQGGNIATTGSYAPGSTFKLVTALALLRAGVTLDEVVTCAPDLTVDGYTFQNYDDYPAAAVGEVSFRTAIANSCNTALIGLRDRIGDGELAEAAASLGLGAEIDLGYPAGLGQVPEPEGETEKAADLIGQGRVTATPLAMATVAASIQAGRTVVPHLIADRTEEADPAQPLTAEEADALQQLMRAVVTDGSATFLAGIPGEPVGAKTGTAEYGEPNEEGDLSTHAWMVGTHGDLAVAVFVESGTSGAVTAGPLLAAMFERW</sequence>
<comment type="subcellular location">
    <subcellularLocation>
        <location evidence="1">Membrane</location>
    </subcellularLocation>
</comment>
<evidence type="ECO:0000256" key="9">
    <source>
        <dbReference type="RuleBase" id="RU361140"/>
    </source>
</evidence>
<dbReference type="Pfam" id="PF05223">
    <property type="entry name" value="MecA_N"/>
    <property type="match status" value="1"/>
</dbReference>
<gene>
    <name evidence="14" type="ORF">GCM10022202_08670</name>
</gene>
<accession>A0ABP7B8X4</accession>
<dbReference type="EMBL" id="BAAAYV010000005">
    <property type="protein sequence ID" value="GAA3651283.1"/>
    <property type="molecule type" value="Genomic_DNA"/>
</dbReference>
<evidence type="ECO:0000256" key="2">
    <source>
        <dbReference type="ARBA" id="ARBA00007171"/>
    </source>
</evidence>
<reference evidence="15" key="1">
    <citation type="journal article" date="2019" name="Int. J. Syst. Evol. Microbiol.">
        <title>The Global Catalogue of Microorganisms (GCM) 10K type strain sequencing project: providing services to taxonomists for standard genome sequencing and annotation.</title>
        <authorList>
            <consortium name="The Broad Institute Genomics Platform"/>
            <consortium name="The Broad Institute Genome Sequencing Center for Infectious Disease"/>
            <person name="Wu L."/>
            <person name="Ma J."/>
        </authorList>
    </citation>
    <scope>NUCLEOTIDE SEQUENCE [LARGE SCALE GENOMIC DNA]</scope>
    <source>
        <strain evidence="15">JCM 16546</strain>
    </source>
</reference>
<keyword evidence="5 10" id="KW-0732">Signal</keyword>
<comment type="caution">
    <text evidence="14">The sequence shown here is derived from an EMBL/GenBank/DDBJ whole genome shotgun (WGS) entry which is preliminary data.</text>
</comment>
<keyword evidence="15" id="KW-1185">Reference proteome</keyword>
<dbReference type="PANTHER" id="PTHR30627:SF24">
    <property type="entry name" value="PENICILLIN-BINDING PROTEIN 4B"/>
    <property type="match status" value="1"/>
</dbReference>
<dbReference type="InterPro" id="IPR007887">
    <property type="entry name" value="MecA_N"/>
</dbReference>
<evidence type="ECO:0000313" key="15">
    <source>
        <dbReference type="Proteomes" id="UP001410795"/>
    </source>
</evidence>
<dbReference type="PANTHER" id="PTHR30627">
    <property type="entry name" value="PEPTIDOGLYCAN D,D-TRANSPEPTIDASE"/>
    <property type="match status" value="1"/>
</dbReference>
<evidence type="ECO:0000256" key="4">
    <source>
        <dbReference type="ARBA" id="ARBA00012865"/>
    </source>
</evidence>
<dbReference type="InterPro" id="IPR001460">
    <property type="entry name" value="PCN-bd_Tpept"/>
</dbReference>
<dbReference type="InterPro" id="IPR005311">
    <property type="entry name" value="PBP_dimer"/>
</dbReference>
<comment type="similarity">
    <text evidence="2">Belongs to the transpeptidase family.</text>
</comment>
<keyword evidence="7" id="KW-0472">Membrane</keyword>
<evidence type="ECO:0000256" key="3">
    <source>
        <dbReference type="ARBA" id="ARBA00007898"/>
    </source>
</evidence>
<feature type="domain" description="NTF2-like N-terminal transpeptidase" evidence="13">
    <location>
        <begin position="63"/>
        <end position="138"/>
    </location>
</feature>
<dbReference type="Gene3D" id="3.90.1310.10">
    <property type="entry name" value="Penicillin-binding protein 2a (Domain 2)"/>
    <property type="match status" value="1"/>
</dbReference>
<dbReference type="InterPro" id="IPR036138">
    <property type="entry name" value="PBP_dimer_sf"/>
</dbReference>
<dbReference type="EC" id="3.5.2.6" evidence="4 9"/>
<protein>
    <recommendedName>
        <fullName evidence="4 9">Beta-lactamase</fullName>
        <ecNumber evidence="4 9">3.5.2.6</ecNumber>
    </recommendedName>
</protein>
<dbReference type="SUPFAM" id="SSF56601">
    <property type="entry name" value="beta-lactamase/transpeptidase-like"/>
    <property type="match status" value="1"/>
</dbReference>
<feature type="chain" id="PRO_5046180384" description="Beta-lactamase" evidence="10">
    <location>
        <begin position="32"/>
        <end position="632"/>
    </location>
</feature>
<evidence type="ECO:0000256" key="10">
    <source>
        <dbReference type="SAM" id="SignalP"/>
    </source>
</evidence>
<evidence type="ECO:0000256" key="8">
    <source>
        <dbReference type="ARBA" id="ARBA00023251"/>
    </source>
</evidence>
<keyword evidence="6 9" id="KW-0378">Hydrolase</keyword>
<dbReference type="InterPro" id="IPR050515">
    <property type="entry name" value="Beta-lactam/transpept"/>
</dbReference>
<evidence type="ECO:0000256" key="5">
    <source>
        <dbReference type="ARBA" id="ARBA00022729"/>
    </source>
</evidence>
<dbReference type="PROSITE" id="PS00337">
    <property type="entry name" value="BETA_LACTAMASE_D"/>
    <property type="match status" value="1"/>
</dbReference>